<dbReference type="EMBL" id="JBFXLR010000002">
    <property type="protein sequence ID" value="KAL2860619.1"/>
    <property type="molecule type" value="Genomic_DNA"/>
</dbReference>
<feature type="region of interest" description="Disordered" evidence="1">
    <location>
        <begin position="92"/>
        <end position="114"/>
    </location>
</feature>
<dbReference type="GeneID" id="98165115"/>
<comment type="caution">
    <text evidence="2">The sequence shown here is derived from an EMBL/GenBank/DDBJ whole genome shotgun (WGS) entry which is preliminary data.</text>
</comment>
<evidence type="ECO:0000313" key="3">
    <source>
        <dbReference type="Proteomes" id="UP001610444"/>
    </source>
</evidence>
<dbReference type="Proteomes" id="UP001610444">
    <property type="component" value="Unassembled WGS sequence"/>
</dbReference>
<dbReference type="RefSeq" id="XP_070905310.1">
    <property type="nucleotide sequence ID" value="XM_071049951.1"/>
</dbReference>
<name>A0ABR4L7V8_9EURO</name>
<sequence>MDTQQHQGTYRSLGLGINCFLLQTIRSSLLIKWLFELDCGLLSCSMPFGRSKRRLHFSIIDGYSSITWVAYQGPTASVVQCSRRNLEASSRDRPSALQIMPPHSSANNTTKTYQRNTGSYPLSQALVSGIVSCRLALINVTNNSNDNIMADMVGRVAFLPSSSLSCRPPA</sequence>
<feature type="compositionally biased region" description="Polar residues" evidence="1">
    <location>
        <begin position="104"/>
        <end position="114"/>
    </location>
</feature>
<evidence type="ECO:0000256" key="1">
    <source>
        <dbReference type="SAM" id="MobiDB-lite"/>
    </source>
</evidence>
<evidence type="ECO:0000313" key="2">
    <source>
        <dbReference type="EMBL" id="KAL2860619.1"/>
    </source>
</evidence>
<reference evidence="2 3" key="1">
    <citation type="submission" date="2024-07" db="EMBL/GenBank/DDBJ databases">
        <title>Section-level genome sequencing and comparative genomics of Aspergillus sections Usti and Cavernicolus.</title>
        <authorList>
            <consortium name="Lawrence Berkeley National Laboratory"/>
            <person name="Nybo J.L."/>
            <person name="Vesth T.C."/>
            <person name="Theobald S."/>
            <person name="Frisvad J.C."/>
            <person name="Larsen T.O."/>
            <person name="Kjaerboelling I."/>
            <person name="Rothschild-Mancinelli K."/>
            <person name="Lyhne E.K."/>
            <person name="Kogle M.E."/>
            <person name="Barry K."/>
            <person name="Clum A."/>
            <person name="Na H."/>
            <person name="Ledsgaard L."/>
            <person name="Lin J."/>
            <person name="Lipzen A."/>
            <person name="Kuo A."/>
            <person name="Riley R."/>
            <person name="Mondo S."/>
            <person name="LaButti K."/>
            <person name="Haridas S."/>
            <person name="Pangalinan J."/>
            <person name="Salamov A.A."/>
            <person name="Simmons B.A."/>
            <person name="Magnuson J.K."/>
            <person name="Chen J."/>
            <person name="Drula E."/>
            <person name="Henrissat B."/>
            <person name="Wiebenga A."/>
            <person name="Lubbers R.J."/>
            <person name="Gomes A.C."/>
            <person name="Macurrencykelacurrency M.R."/>
            <person name="Stajich J."/>
            <person name="Grigoriev I.V."/>
            <person name="Mortensen U.H."/>
            <person name="De vries R.P."/>
            <person name="Baker S.E."/>
            <person name="Andersen M.R."/>
        </authorList>
    </citation>
    <scope>NUCLEOTIDE SEQUENCE [LARGE SCALE GENOMIC DNA]</scope>
    <source>
        <strain evidence="2 3">CBS 756.74</strain>
    </source>
</reference>
<protein>
    <submittedName>
        <fullName evidence="2">Uncharacterized protein</fullName>
    </submittedName>
</protein>
<accession>A0ABR4L7V8</accession>
<proteinExistence type="predicted"/>
<organism evidence="2 3">
    <name type="scientific">Aspergillus pseudodeflectus</name>
    <dbReference type="NCBI Taxonomy" id="176178"/>
    <lineage>
        <taxon>Eukaryota</taxon>
        <taxon>Fungi</taxon>
        <taxon>Dikarya</taxon>
        <taxon>Ascomycota</taxon>
        <taxon>Pezizomycotina</taxon>
        <taxon>Eurotiomycetes</taxon>
        <taxon>Eurotiomycetidae</taxon>
        <taxon>Eurotiales</taxon>
        <taxon>Aspergillaceae</taxon>
        <taxon>Aspergillus</taxon>
        <taxon>Aspergillus subgen. Nidulantes</taxon>
    </lineage>
</organism>
<keyword evidence="3" id="KW-1185">Reference proteome</keyword>
<gene>
    <name evidence="2" type="ORF">BJX68DRAFT_89575</name>
</gene>